<dbReference type="PROSITE" id="PS01174">
    <property type="entry name" value="LIPASE_GDXG_SER"/>
    <property type="match status" value="1"/>
</dbReference>
<comment type="caution">
    <text evidence="4">The sequence shown here is derived from an EMBL/GenBank/DDBJ whole genome shotgun (WGS) entry which is preliminary data.</text>
</comment>
<protein>
    <recommendedName>
        <fullName evidence="3">Alpha/beta hydrolase fold-3 domain-containing protein</fullName>
    </recommendedName>
</protein>
<evidence type="ECO:0000313" key="5">
    <source>
        <dbReference type="Proteomes" id="UP001341840"/>
    </source>
</evidence>
<dbReference type="SUPFAM" id="SSF53474">
    <property type="entry name" value="alpha/beta-Hydrolases"/>
    <property type="match status" value="1"/>
</dbReference>
<keyword evidence="5" id="KW-1185">Reference proteome</keyword>
<gene>
    <name evidence="4" type="ORF">PIB30_013412</name>
</gene>
<evidence type="ECO:0000256" key="1">
    <source>
        <dbReference type="ARBA" id="ARBA00010515"/>
    </source>
</evidence>
<dbReference type="Proteomes" id="UP001341840">
    <property type="component" value="Unassembled WGS sequence"/>
</dbReference>
<comment type="similarity">
    <text evidence="1">Belongs to the 'GDXG' lipolytic enzyme family.</text>
</comment>
<feature type="active site" evidence="2">
    <location>
        <position position="171"/>
    </location>
</feature>
<dbReference type="InterPro" id="IPR033140">
    <property type="entry name" value="Lipase_GDXG_put_SER_AS"/>
</dbReference>
<name>A0ABU6X558_9FABA</name>
<accession>A0ABU6X558</accession>
<evidence type="ECO:0000256" key="2">
    <source>
        <dbReference type="PROSITE-ProRule" id="PRU10038"/>
    </source>
</evidence>
<organism evidence="4 5">
    <name type="scientific">Stylosanthes scabra</name>
    <dbReference type="NCBI Taxonomy" id="79078"/>
    <lineage>
        <taxon>Eukaryota</taxon>
        <taxon>Viridiplantae</taxon>
        <taxon>Streptophyta</taxon>
        <taxon>Embryophyta</taxon>
        <taxon>Tracheophyta</taxon>
        <taxon>Spermatophyta</taxon>
        <taxon>Magnoliopsida</taxon>
        <taxon>eudicotyledons</taxon>
        <taxon>Gunneridae</taxon>
        <taxon>Pentapetalae</taxon>
        <taxon>rosids</taxon>
        <taxon>fabids</taxon>
        <taxon>Fabales</taxon>
        <taxon>Fabaceae</taxon>
        <taxon>Papilionoideae</taxon>
        <taxon>50 kb inversion clade</taxon>
        <taxon>dalbergioids sensu lato</taxon>
        <taxon>Dalbergieae</taxon>
        <taxon>Pterocarpus clade</taxon>
        <taxon>Stylosanthes</taxon>
    </lineage>
</organism>
<dbReference type="InterPro" id="IPR013094">
    <property type="entry name" value="AB_hydrolase_3"/>
</dbReference>
<feature type="domain" description="Alpha/beta hydrolase fold-3" evidence="3">
    <location>
        <begin position="79"/>
        <end position="309"/>
    </location>
</feature>
<dbReference type="PANTHER" id="PTHR23024:SF577">
    <property type="entry name" value="CARBOXYLESTERASE 2-RELATED"/>
    <property type="match status" value="1"/>
</dbReference>
<dbReference type="Gene3D" id="3.40.50.1820">
    <property type="entry name" value="alpha/beta hydrolase"/>
    <property type="match status" value="1"/>
</dbReference>
<reference evidence="4 5" key="1">
    <citation type="journal article" date="2023" name="Plants (Basel)">
        <title>Bridging the Gap: Combining Genomics and Transcriptomics Approaches to Understand Stylosanthes scabra, an Orphan Legume from the Brazilian Caatinga.</title>
        <authorList>
            <person name="Ferreira-Neto J.R.C."/>
            <person name="da Silva M.D."/>
            <person name="Binneck E."/>
            <person name="de Melo N.F."/>
            <person name="da Silva R.H."/>
            <person name="de Melo A.L.T.M."/>
            <person name="Pandolfi V."/>
            <person name="Bustamante F.O."/>
            <person name="Brasileiro-Vidal A.C."/>
            <person name="Benko-Iseppon A.M."/>
        </authorList>
    </citation>
    <scope>NUCLEOTIDE SEQUENCE [LARGE SCALE GENOMIC DNA]</scope>
    <source>
        <tissue evidence="4">Leaves</tissue>
    </source>
</reference>
<dbReference type="InterPro" id="IPR029058">
    <property type="entry name" value="AB_hydrolase_fold"/>
</dbReference>
<dbReference type="Pfam" id="PF07859">
    <property type="entry name" value="Abhydrolase_3"/>
    <property type="match status" value="1"/>
</dbReference>
<sequence length="334" mass="37748">MDSHSPTNHPQISMEVPPYLRVYSDGTVERFAGTQVTPPGLDPQTNVLSKDIIIQPHTHLTARLYRPNNTPPHTKLPLLIYFHGGAFCISSPADPLYHNSLNRLVSQANVVAFSVDYRLAPEHPLPTAYQDSWDAVQWVASHAFQHNNQQEHDTWLTESVDFDRVFLAGDSAGANIAHFIATKLHNSSDSNNKMRFFEISGLIMIHPYFWGKEAIGVEASDPERKKMVDKWWELVCPSEKGNDDPLINPFVEEAPGLECVVCRNVLVIVAERDILKERGKLYHKSLVNNGAWKGKAELYEAEGEDHDFHIFNPDSDNANNLLKRIAAFINNQDY</sequence>
<evidence type="ECO:0000313" key="4">
    <source>
        <dbReference type="EMBL" id="MED6192777.1"/>
    </source>
</evidence>
<dbReference type="PANTHER" id="PTHR23024">
    <property type="entry name" value="ARYLACETAMIDE DEACETYLASE"/>
    <property type="match status" value="1"/>
</dbReference>
<dbReference type="EMBL" id="JASCZI010211483">
    <property type="protein sequence ID" value="MED6192777.1"/>
    <property type="molecule type" value="Genomic_DNA"/>
</dbReference>
<dbReference type="InterPro" id="IPR050466">
    <property type="entry name" value="Carboxylest/Gibb_receptor"/>
</dbReference>
<evidence type="ECO:0000259" key="3">
    <source>
        <dbReference type="Pfam" id="PF07859"/>
    </source>
</evidence>
<proteinExistence type="inferred from homology"/>